<name>A0ABV7F5J2_9BURK</name>
<dbReference type="NCBIfam" id="NF002299">
    <property type="entry name" value="PRK01222.1-6"/>
    <property type="match status" value="1"/>
</dbReference>
<sequence length="234" mass="24359">MHRTRIKICGLTRIEDVQAAVDAGADALGFVFYPASPRYVTPAAAAKLLAVVPPFITTVGLFVNASAPEVASVLAQAPVALLQFHGDETPQQCVDAARGVNRPFIRALRVKAGMTGADLLKYASEYAIAAGAANADGNAAPASGLNAGLLLDTFVDAYGGSGKVFDWSLIPKELAPRVVLSGGLSVHNATDAVQRVRPYAVDVSSGVEHAKGIKDADKIRAFIAAVRRADAIRP</sequence>
<evidence type="ECO:0000256" key="6">
    <source>
        <dbReference type="ARBA" id="ARBA00022822"/>
    </source>
</evidence>
<keyword evidence="12" id="KW-1185">Reference proteome</keyword>
<dbReference type="PANTHER" id="PTHR42894">
    <property type="entry name" value="N-(5'-PHOSPHORIBOSYL)ANTHRANILATE ISOMERASE"/>
    <property type="match status" value="1"/>
</dbReference>
<proteinExistence type="inferred from homology"/>
<dbReference type="Pfam" id="PF00697">
    <property type="entry name" value="PRAI"/>
    <property type="match status" value="1"/>
</dbReference>
<dbReference type="InterPro" id="IPR011060">
    <property type="entry name" value="RibuloseP-bd_barrel"/>
</dbReference>
<accession>A0ABV7F5J2</accession>
<keyword evidence="8 9" id="KW-0413">Isomerase</keyword>
<comment type="pathway">
    <text evidence="2 9">Amino-acid biosynthesis; L-tryptophan biosynthesis; L-tryptophan from chorismate: step 3/5.</text>
</comment>
<keyword evidence="5 9" id="KW-0028">Amino-acid biosynthesis</keyword>
<evidence type="ECO:0000256" key="9">
    <source>
        <dbReference type="HAMAP-Rule" id="MF_00135"/>
    </source>
</evidence>
<comment type="similarity">
    <text evidence="9">Belongs to the TrpF family.</text>
</comment>
<evidence type="ECO:0000256" key="5">
    <source>
        <dbReference type="ARBA" id="ARBA00022605"/>
    </source>
</evidence>
<keyword evidence="7 9" id="KW-0057">Aromatic amino acid biosynthesis</keyword>
<dbReference type="InterPro" id="IPR001240">
    <property type="entry name" value="PRAI_dom"/>
</dbReference>
<evidence type="ECO:0000313" key="11">
    <source>
        <dbReference type="EMBL" id="MFC3109551.1"/>
    </source>
</evidence>
<dbReference type="GO" id="GO:0004640">
    <property type="term" value="F:phosphoribosylanthranilate isomerase activity"/>
    <property type="evidence" value="ECO:0007669"/>
    <property type="project" value="UniProtKB-EC"/>
</dbReference>
<dbReference type="Proteomes" id="UP001595530">
    <property type="component" value="Unassembled WGS sequence"/>
</dbReference>
<organism evidence="11 12">
    <name type="scientific">Undibacterium arcticum</name>
    <dbReference type="NCBI Taxonomy" id="1762892"/>
    <lineage>
        <taxon>Bacteria</taxon>
        <taxon>Pseudomonadati</taxon>
        <taxon>Pseudomonadota</taxon>
        <taxon>Betaproteobacteria</taxon>
        <taxon>Burkholderiales</taxon>
        <taxon>Oxalobacteraceae</taxon>
        <taxon>Undibacterium</taxon>
    </lineage>
</organism>
<dbReference type="InterPro" id="IPR013785">
    <property type="entry name" value="Aldolase_TIM"/>
</dbReference>
<dbReference type="PANTHER" id="PTHR42894:SF1">
    <property type="entry name" value="N-(5'-PHOSPHORIBOSYL)ANTHRANILATE ISOMERASE"/>
    <property type="match status" value="1"/>
</dbReference>
<dbReference type="HAMAP" id="MF_00135">
    <property type="entry name" value="PRAI"/>
    <property type="match status" value="1"/>
</dbReference>
<evidence type="ECO:0000256" key="3">
    <source>
        <dbReference type="ARBA" id="ARBA00012572"/>
    </source>
</evidence>
<dbReference type="EC" id="5.3.1.24" evidence="3 9"/>
<feature type="domain" description="N-(5'phosphoribosyl) anthranilate isomerase (PRAI)" evidence="10">
    <location>
        <begin position="6"/>
        <end position="224"/>
    </location>
</feature>
<comment type="caution">
    <text evidence="11">The sequence shown here is derived from an EMBL/GenBank/DDBJ whole genome shotgun (WGS) entry which is preliminary data.</text>
</comment>
<dbReference type="InterPro" id="IPR044643">
    <property type="entry name" value="TrpF_fam"/>
</dbReference>
<dbReference type="CDD" id="cd00405">
    <property type="entry name" value="PRAI"/>
    <property type="match status" value="1"/>
</dbReference>
<keyword evidence="6 9" id="KW-0822">Tryptophan biosynthesis</keyword>
<evidence type="ECO:0000313" key="12">
    <source>
        <dbReference type="Proteomes" id="UP001595530"/>
    </source>
</evidence>
<evidence type="ECO:0000256" key="1">
    <source>
        <dbReference type="ARBA" id="ARBA00001164"/>
    </source>
</evidence>
<evidence type="ECO:0000256" key="8">
    <source>
        <dbReference type="ARBA" id="ARBA00023235"/>
    </source>
</evidence>
<dbReference type="NCBIfam" id="NF002298">
    <property type="entry name" value="PRK01222.1-4"/>
    <property type="match status" value="1"/>
</dbReference>
<reference evidence="12" key="1">
    <citation type="journal article" date="2019" name="Int. J. Syst. Evol. Microbiol.">
        <title>The Global Catalogue of Microorganisms (GCM) 10K type strain sequencing project: providing services to taxonomists for standard genome sequencing and annotation.</title>
        <authorList>
            <consortium name="The Broad Institute Genomics Platform"/>
            <consortium name="The Broad Institute Genome Sequencing Center for Infectious Disease"/>
            <person name="Wu L."/>
            <person name="Ma J."/>
        </authorList>
    </citation>
    <scope>NUCLEOTIDE SEQUENCE [LARGE SCALE GENOMIC DNA]</scope>
    <source>
        <strain evidence="12">KCTC 42986</strain>
    </source>
</reference>
<comment type="catalytic activity">
    <reaction evidence="1 9">
        <text>N-(5-phospho-beta-D-ribosyl)anthranilate = 1-(2-carboxyphenylamino)-1-deoxy-D-ribulose 5-phosphate</text>
        <dbReference type="Rhea" id="RHEA:21540"/>
        <dbReference type="ChEBI" id="CHEBI:18277"/>
        <dbReference type="ChEBI" id="CHEBI:58613"/>
        <dbReference type="EC" id="5.3.1.24"/>
    </reaction>
</comment>
<evidence type="ECO:0000256" key="7">
    <source>
        <dbReference type="ARBA" id="ARBA00023141"/>
    </source>
</evidence>
<evidence type="ECO:0000256" key="4">
    <source>
        <dbReference type="ARBA" id="ARBA00022272"/>
    </source>
</evidence>
<dbReference type="SUPFAM" id="SSF51366">
    <property type="entry name" value="Ribulose-phoshate binding barrel"/>
    <property type="match status" value="1"/>
</dbReference>
<dbReference type="EMBL" id="JBHRTP010000054">
    <property type="protein sequence ID" value="MFC3109551.1"/>
    <property type="molecule type" value="Genomic_DNA"/>
</dbReference>
<evidence type="ECO:0000259" key="10">
    <source>
        <dbReference type="Pfam" id="PF00697"/>
    </source>
</evidence>
<dbReference type="RefSeq" id="WP_390332058.1">
    <property type="nucleotide sequence ID" value="NZ_JBHRTP010000054.1"/>
</dbReference>
<gene>
    <name evidence="9" type="primary">trpF</name>
    <name evidence="11" type="ORF">ACFOFO_16535</name>
</gene>
<protein>
    <recommendedName>
        <fullName evidence="4 9">N-(5'-phosphoribosyl)anthranilate isomerase</fullName>
        <shortName evidence="9">PRAI</shortName>
        <ecNumber evidence="3 9">5.3.1.24</ecNumber>
    </recommendedName>
</protein>
<evidence type="ECO:0000256" key="2">
    <source>
        <dbReference type="ARBA" id="ARBA00004664"/>
    </source>
</evidence>
<dbReference type="Gene3D" id="3.20.20.70">
    <property type="entry name" value="Aldolase class I"/>
    <property type="match status" value="1"/>
</dbReference>